<dbReference type="Pfam" id="PF14403">
    <property type="entry name" value="CP_ATPgrasp_2"/>
    <property type="match status" value="1"/>
</dbReference>
<dbReference type="InterPro" id="IPR007296">
    <property type="entry name" value="DUF403"/>
</dbReference>
<evidence type="ECO:0000259" key="2">
    <source>
        <dbReference type="Pfam" id="PF14403"/>
    </source>
</evidence>
<dbReference type="InterPro" id="IPR025841">
    <property type="entry name" value="CP_ATPgrasp_2"/>
</dbReference>
<reference evidence="3 4" key="1">
    <citation type="submission" date="2016-10" db="EMBL/GenBank/DDBJ databases">
        <authorList>
            <person name="Varghese N."/>
            <person name="Submissions S."/>
        </authorList>
    </citation>
    <scope>NUCLEOTIDE SEQUENCE [LARGE SCALE GENOMIC DNA]</scope>
    <source>
        <strain evidence="3 4">CGMCC 1.6497</strain>
    </source>
</reference>
<dbReference type="InterPro" id="IPR051680">
    <property type="entry name" value="ATP-dep_Glu-Cys_Ligase-2"/>
</dbReference>
<dbReference type="EMBL" id="FNJC01000003">
    <property type="protein sequence ID" value="SDP10414.1"/>
    <property type="molecule type" value="Genomic_DNA"/>
</dbReference>
<comment type="caution">
    <text evidence="3">The sequence shown here is derived from an EMBL/GenBank/DDBJ whole genome shotgun (WGS) entry which is preliminary data.</text>
</comment>
<keyword evidence="4" id="KW-1185">Reference proteome</keyword>
<evidence type="ECO:0000313" key="4">
    <source>
        <dbReference type="Proteomes" id="UP000198795"/>
    </source>
</evidence>
<gene>
    <name evidence="3" type="ORF">SAMN04488061_2195</name>
</gene>
<evidence type="ECO:0000313" key="3">
    <source>
        <dbReference type="EMBL" id="SDP10414.1"/>
    </source>
</evidence>
<dbReference type="Proteomes" id="UP000198795">
    <property type="component" value="Unassembled WGS sequence"/>
</dbReference>
<dbReference type="RefSeq" id="WP_090228725.1">
    <property type="nucleotide sequence ID" value="NZ_FNJC01000003.1"/>
</dbReference>
<feature type="domain" description="Circularly permuted ATP-grasp type 2" evidence="2">
    <location>
        <begin position="92"/>
        <end position="467"/>
    </location>
</feature>
<evidence type="ECO:0000259" key="1">
    <source>
        <dbReference type="Pfam" id="PF04168"/>
    </source>
</evidence>
<dbReference type="Gene3D" id="3.40.50.11290">
    <property type="match status" value="1"/>
</dbReference>
<dbReference type="SUPFAM" id="SSF56059">
    <property type="entry name" value="Glutathione synthetase ATP-binding domain-like"/>
    <property type="match status" value="1"/>
</dbReference>
<organism evidence="3 4">
    <name type="scientific">Filomicrobium insigne</name>
    <dbReference type="NCBI Taxonomy" id="418854"/>
    <lineage>
        <taxon>Bacteria</taxon>
        <taxon>Pseudomonadati</taxon>
        <taxon>Pseudomonadota</taxon>
        <taxon>Alphaproteobacteria</taxon>
        <taxon>Hyphomicrobiales</taxon>
        <taxon>Hyphomicrobiaceae</taxon>
        <taxon>Filomicrobium</taxon>
    </lineage>
</organism>
<dbReference type="Pfam" id="PF04168">
    <property type="entry name" value="Alpha-E"/>
    <property type="match status" value="1"/>
</dbReference>
<proteinExistence type="predicted"/>
<sequence length="847" mass="93970">MTMSAQQALPPSGSLLAGYRPIAGVRDELLDEHGRLRAHWADVLEALEGLGDHERHQRSDRLNHRVRELGIANDIYADPSNTEQPWHLDLIPLIISPAEWRWLEAAMIQRARLMDEILKDVYGEQNLMRRNLLPPSLVFSDPAFLRPCVGIKPTGSPLQFYAADIARGADGMWRIIDSHAETMAGIGFALANRVVLTQVAGDLSKTANIMRLSSFFSDMQASLFARSERPDPRIALLTSGPTNSDYFSHAYIARYLGCLLVEGGDLSVVNERLYLKTLEGLKAIDQVVRCTEAASSDPLELNPSDFGGPVGLVQAAQYNPDLIVNALGSAIVENRGLSGYLPRLCQELLGEPLTLGDAPRYWLGDAEAREQVLRNPDKWIFRAAHEGTGRPGRATAGRILSALDSGTTESLRTEVELFGQSMVAEAPVGFATTPSLGENGLHPVPYAVRIFVSATEDGYRVMPGGIAMTVETQSVALSAPSALTRDVWISSDTRSRPHTSLWRPAIETATVDRSQRALQSRVADNLFWLGRYAERTDWIMRALRSALERLDQDVGASPDGPRAARRCLSSLIARDSDVDLPGPEVSDIDALNWMIGQLLCNDTHVCGLIQTVEALHRTLGHIRDRLSLEAWRTLRRLRAADLRGVARIDALEWLEDGLTSIAAFNGLVHENMTRNFGWAFLDMGRRLERAYNLSEAIDALIVKSEEHSSAELVLLLELGDSFMTYRSRYRLEPMLHLVLDLLCLDEANPRSIAFQLAAISNHLEHLPKGRLGNTLSEERRLVLGLRTSVQLAQAELLADKSGDSQLRDVLTEQMDKLPRLSDAIMRSYFNPSDERPSRVFTRLEPTQ</sequence>
<name>A0A1H0PZD1_9HYPH</name>
<dbReference type="PANTHER" id="PTHR34595">
    <property type="entry name" value="BLR5612 PROTEIN"/>
    <property type="match status" value="1"/>
</dbReference>
<protein>
    <submittedName>
        <fullName evidence="3">Uncharacterized conserved protein, circularly permuted ATPgrasp superfamily</fullName>
    </submittedName>
</protein>
<dbReference type="PANTHER" id="PTHR34595:SF2">
    <property type="entry name" value="BLR2978 PROTEIN"/>
    <property type="match status" value="1"/>
</dbReference>
<feature type="domain" description="DUF403" evidence="1">
    <location>
        <begin position="518"/>
        <end position="829"/>
    </location>
</feature>
<accession>A0A1H0PZD1</accession>